<evidence type="ECO:0000256" key="3">
    <source>
        <dbReference type="ARBA" id="ARBA00022898"/>
    </source>
</evidence>
<dbReference type="EMBL" id="CP020373">
    <property type="protein sequence ID" value="AZQ10364.1"/>
    <property type="molecule type" value="Genomic_DNA"/>
</dbReference>
<organism evidence="5 6">
    <name type="scientific">Shewanella khirikhana</name>
    <dbReference type="NCBI Taxonomy" id="1965282"/>
    <lineage>
        <taxon>Bacteria</taxon>
        <taxon>Pseudomonadati</taxon>
        <taxon>Pseudomonadota</taxon>
        <taxon>Gammaproteobacteria</taxon>
        <taxon>Alteromonadales</taxon>
        <taxon>Shewanellaceae</taxon>
        <taxon>Shewanella</taxon>
    </lineage>
</organism>
<accession>A0ABM7D1Z1</accession>
<name>A0ABM7D1Z1_9GAMM</name>
<dbReference type="Proteomes" id="UP000278437">
    <property type="component" value="Chromosome"/>
</dbReference>
<dbReference type="InterPro" id="IPR001926">
    <property type="entry name" value="TrpB-like_PALP"/>
</dbReference>
<dbReference type="PANTHER" id="PTHR43780:SF2">
    <property type="entry name" value="1-AMINOCYCLOPROPANE-1-CARBOXYLATE DEAMINASE-RELATED"/>
    <property type="match status" value="1"/>
</dbReference>
<evidence type="ECO:0000259" key="4">
    <source>
        <dbReference type="Pfam" id="PF00291"/>
    </source>
</evidence>
<gene>
    <name evidence="5" type="ORF">STH12_01234</name>
</gene>
<proteinExistence type="inferred from homology"/>
<dbReference type="InterPro" id="IPR027278">
    <property type="entry name" value="ACCD_DCysDesulf"/>
</dbReference>
<evidence type="ECO:0000256" key="2">
    <source>
        <dbReference type="ARBA" id="ARBA00008639"/>
    </source>
</evidence>
<protein>
    <submittedName>
        <fullName evidence="5">D-cysteine desulfhydrase</fullName>
    </submittedName>
</protein>
<comment type="similarity">
    <text evidence="2">Belongs to the ACC deaminase/D-cysteine desulfhydrase family.</text>
</comment>
<evidence type="ECO:0000313" key="5">
    <source>
        <dbReference type="EMBL" id="AZQ10364.1"/>
    </source>
</evidence>
<dbReference type="Gene3D" id="3.40.50.1100">
    <property type="match status" value="1"/>
</dbReference>
<evidence type="ECO:0000256" key="1">
    <source>
        <dbReference type="ARBA" id="ARBA00001933"/>
    </source>
</evidence>
<keyword evidence="6" id="KW-1185">Reference proteome</keyword>
<dbReference type="InterPro" id="IPR036052">
    <property type="entry name" value="TrpB-like_PALP_sf"/>
</dbReference>
<reference evidence="6" key="1">
    <citation type="submission" date="2017-03" db="EMBL/GenBank/DDBJ databases">
        <title>Full genome sequence of a non-lethal Shewanella isolate that potentiates virulence of Vibio parahaemolyticus causing acute hepatopancreatic necrosis disease (AHPND) in shrimp.</title>
        <authorList>
            <person name="Prachumwat A."/>
            <person name="Sritunyalucksana K."/>
        </authorList>
    </citation>
    <scope>NUCLEOTIDE SEQUENCE [LARGE SCALE GENOMIC DNA]</scope>
    <source>
        <strain evidence="6">TH2012</strain>
    </source>
</reference>
<comment type="cofactor">
    <cofactor evidence="1">
        <name>pyridoxal 5'-phosphate</name>
        <dbReference type="ChEBI" id="CHEBI:597326"/>
    </cofactor>
</comment>
<dbReference type="Pfam" id="PF00291">
    <property type="entry name" value="PALP"/>
    <property type="match status" value="1"/>
</dbReference>
<sequence length="322" mass="35702">MNECMSIPSPVERISFFGRPLWLKRDDLLPEPFSGNKARKFASLRTGDFPAVTTLIGYGSPQSNSLFSLAALAHERGWQLEFYVSHIAQAIDASPGSNYGGALSFGARVLPVPVEGMSARDYIETVRLKAADGAQCLYVPEGGRCALAREGVRHLGQEICVWAHGQQIEALRVFLPSGSGTTALYLSEYFIEAAPQIRVYTCPVVGDEAYLSAQFRELIADSSLHPQVAGGKHHYAGLKLSELEMWGQMLAQGTEFELLYDPFGLQVLKTLMQDDATCADQRAPWLYLHQGGLRGNVSMAARYRRKYPQWFEKNKAWAGKYL</sequence>
<evidence type="ECO:0000313" key="6">
    <source>
        <dbReference type="Proteomes" id="UP000278437"/>
    </source>
</evidence>
<feature type="domain" description="Tryptophan synthase beta chain-like PALP" evidence="4">
    <location>
        <begin position="14"/>
        <end position="206"/>
    </location>
</feature>
<keyword evidence="3" id="KW-0663">Pyridoxal phosphate</keyword>
<dbReference type="PANTHER" id="PTHR43780">
    <property type="entry name" value="1-AMINOCYCLOPROPANE-1-CARBOXYLATE DEAMINASE-RELATED"/>
    <property type="match status" value="1"/>
</dbReference>
<dbReference type="SUPFAM" id="SSF53686">
    <property type="entry name" value="Tryptophan synthase beta subunit-like PLP-dependent enzymes"/>
    <property type="match status" value="1"/>
</dbReference>